<dbReference type="EMBL" id="VJMH01006949">
    <property type="protein sequence ID" value="KAF0687266.1"/>
    <property type="molecule type" value="Genomic_DNA"/>
</dbReference>
<dbReference type="InterPro" id="IPR000719">
    <property type="entry name" value="Prot_kinase_dom"/>
</dbReference>
<dbReference type="Gene3D" id="1.10.260.100">
    <property type="match status" value="1"/>
</dbReference>
<reference evidence="4 5" key="1">
    <citation type="submission" date="2019-03" db="EMBL/GenBank/DDBJ databases">
        <authorList>
            <person name="Gaulin E."/>
            <person name="Dumas B."/>
        </authorList>
    </citation>
    <scope>NUCLEOTIDE SEQUENCE [LARGE SCALE GENOMIC DNA]</scope>
    <source>
        <strain evidence="4">CBS 568.67</strain>
    </source>
</reference>
<accession>A0A485LIE0</accession>
<evidence type="ECO:0000313" key="5">
    <source>
        <dbReference type="Proteomes" id="UP000332933"/>
    </source>
</evidence>
<dbReference type="PROSITE" id="PS50011">
    <property type="entry name" value="PROTEIN_KINASE_DOM"/>
    <property type="match status" value="1"/>
</dbReference>
<dbReference type="Pfam" id="PF00069">
    <property type="entry name" value="Pkinase"/>
    <property type="match status" value="1"/>
</dbReference>
<dbReference type="InterPro" id="IPR041243">
    <property type="entry name" value="STI1/HOP_DP"/>
</dbReference>
<dbReference type="GO" id="GO:0004674">
    <property type="term" value="F:protein serine/threonine kinase activity"/>
    <property type="evidence" value="ECO:0007669"/>
    <property type="project" value="TreeGrafter"/>
</dbReference>
<dbReference type="InterPro" id="IPR011009">
    <property type="entry name" value="Kinase-like_dom_sf"/>
</dbReference>
<dbReference type="SUPFAM" id="SSF56112">
    <property type="entry name" value="Protein kinase-like (PK-like)"/>
    <property type="match status" value="1"/>
</dbReference>
<dbReference type="Proteomes" id="UP000332933">
    <property type="component" value="Unassembled WGS sequence"/>
</dbReference>
<protein>
    <submittedName>
        <fullName evidence="4">Aste57867_20973 protein</fullName>
    </submittedName>
</protein>
<gene>
    <name evidence="4" type="primary">Aste57867_20973</name>
    <name evidence="3" type="ORF">As57867_020905</name>
    <name evidence="4" type="ORF">ASTE57867_20973</name>
</gene>
<name>A0A485LIE0_9STRA</name>
<proteinExistence type="predicted"/>
<dbReference type="Pfam" id="PF17830">
    <property type="entry name" value="STI1-HOP_DP"/>
    <property type="match status" value="1"/>
</dbReference>
<feature type="domain" description="Protein kinase" evidence="2">
    <location>
        <begin position="1"/>
        <end position="117"/>
    </location>
</feature>
<reference evidence="3" key="2">
    <citation type="submission" date="2019-06" db="EMBL/GenBank/DDBJ databases">
        <title>Genomics analysis of Aphanomyces spp. identifies a new class of oomycete effector associated with host adaptation.</title>
        <authorList>
            <person name="Gaulin E."/>
        </authorList>
    </citation>
    <scope>NUCLEOTIDE SEQUENCE</scope>
    <source>
        <strain evidence="3">CBS 578.67</strain>
    </source>
</reference>
<evidence type="ECO:0000256" key="1">
    <source>
        <dbReference type="ARBA" id="ARBA00022737"/>
    </source>
</evidence>
<dbReference type="Gene3D" id="1.10.510.10">
    <property type="entry name" value="Transferase(Phosphotransferase) domain 1"/>
    <property type="match status" value="1"/>
</dbReference>
<evidence type="ECO:0000313" key="3">
    <source>
        <dbReference type="EMBL" id="KAF0687266.1"/>
    </source>
</evidence>
<organism evidence="4 5">
    <name type="scientific">Aphanomyces stellatus</name>
    <dbReference type="NCBI Taxonomy" id="120398"/>
    <lineage>
        <taxon>Eukaryota</taxon>
        <taxon>Sar</taxon>
        <taxon>Stramenopiles</taxon>
        <taxon>Oomycota</taxon>
        <taxon>Saprolegniomycetes</taxon>
        <taxon>Saprolegniales</taxon>
        <taxon>Verrucalvaceae</taxon>
        <taxon>Aphanomyces</taxon>
    </lineage>
</organism>
<keyword evidence="1" id="KW-0677">Repeat</keyword>
<dbReference type="GO" id="GO:0005524">
    <property type="term" value="F:ATP binding"/>
    <property type="evidence" value="ECO:0007669"/>
    <property type="project" value="InterPro"/>
</dbReference>
<dbReference type="PANTHER" id="PTHR44329:SF214">
    <property type="entry name" value="PROTEIN KINASE DOMAIN-CONTAINING PROTEIN"/>
    <property type="match status" value="1"/>
</dbReference>
<dbReference type="EMBL" id="CAADRA010006975">
    <property type="protein sequence ID" value="VFT97649.1"/>
    <property type="molecule type" value="Genomic_DNA"/>
</dbReference>
<evidence type="ECO:0000313" key="4">
    <source>
        <dbReference type="EMBL" id="VFT97649.1"/>
    </source>
</evidence>
<dbReference type="AlphaFoldDB" id="A0A485LIE0"/>
<keyword evidence="5" id="KW-1185">Reference proteome</keyword>
<dbReference type="InterPro" id="IPR051681">
    <property type="entry name" value="Ser/Thr_Kinases-Pseudokinases"/>
</dbReference>
<dbReference type="OrthoDB" id="4062651at2759"/>
<evidence type="ECO:0000259" key="2">
    <source>
        <dbReference type="PROSITE" id="PS50011"/>
    </source>
</evidence>
<sequence length="364" mass="41361">MIEAATYDQVCKMSDVSGNYTGIVKSYRWMAPEVLKGEKFDQTADMYSFGAILSELATHQVPFQNVKDDETSISQKVSDGAPKWLISFAKRCLSTKAIDRPPAIEAIALIREVLPLFLPKVLIPARITYPLPSTDPSIELQTRPFGDDMYFKLASNDSTVDFLADPEFLSILQLLRANSKCFGDYLDDKRMKLAMPILISAIPSRKNVKLAFGTQMFSTMMQDPIMMELIFSNPDLRQKLQSLQNDVEKLPGCMDAQMGMVLVFLLQHRPTPFPIIGSLDALAECFRREKSPKNLFGNFVLTPDDVWNGTRNIYRVVDKNKPYKKLLAKLTCQRNEIDVIKNMHMADEAEMVNKYILNCDWDEN</sequence>
<dbReference type="PANTHER" id="PTHR44329">
    <property type="entry name" value="SERINE/THREONINE-PROTEIN KINASE TNNI3K-RELATED"/>
    <property type="match status" value="1"/>
</dbReference>